<dbReference type="OrthoDB" id="10059875at2759"/>
<dbReference type="SMART" id="SM01003">
    <property type="entry name" value="AlaDh_PNT_N"/>
    <property type="match status" value="1"/>
</dbReference>
<name>A0A9D3UTU8_9ROSI</name>
<gene>
    <name evidence="3" type="ORF">J1N35_034959</name>
</gene>
<dbReference type="PANTHER" id="PTHR11133:SF22">
    <property type="entry name" value="ALPHA-AMINOADIPIC SEMIALDEHYDE SYNTHASE, MITOCHONDRIAL"/>
    <property type="match status" value="1"/>
</dbReference>
<keyword evidence="4" id="KW-1185">Reference proteome</keyword>
<dbReference type="GO" id="GO:0019878">
    <property type="term" value="P:lysine biosynthetic process via aminoadipic acid"/>
    <property type="evidence" value="ECO:0007669"/>
    <property type="project" value="TreeGrafter"/>
</dbReference>
<accession>A0A9D3UTU8</accession>
<protein>
    <recommendedName>
        <fullName evidence="2">Alanine dehydrogenase/pyridine nucleotide transhydrogenase N-terminal domain-containing protein</fullName>
    </recommendedName>
</protein>
<evidence type="ECO:0000256" key="1">
    <source>
        <dbReference type="ARBA" id="ARBA00023002"/>
    </source>
</evidence>
<dbReference type="Pfam" id="PF05222">
    <property type="entry name" value="AlaDh_PNT_N"/>
    <property type="match status" value="1"/>
</dbReference>
<dbReference type="GO" id="GO:0005737">
    <property type="term" value="C:cytoplasm"/>
    <property type="evidence" value="ECO:0007669"/>
    <property type="project" value="TreeGrafter"/>
</dbReference>
<dbReference type="SUPFAM" id="SSF52283">
    <property type="entry name" value="Formate/glycerate dehydrogenase catalytic domain-like"/>
    <property type="match status" value="1"/>
</dbReference>
<feature type="domain" description="Alanine dehydrogenase/pyridine nucleotide transhydrogenase N-terminal" evidence="2">
    <location>
        <begin position="8"/>
        <end position="172"/>
    </location>
</feature>
<evidence type="ECO:0000259" key="2">
    <source>
        <dbReference type="SMART" id="SM01003"/>
    </source>
</evidence>
<evidence type="ECO:0000313" key="3">
    <source>
        <dbReference type="EMBL" id="KAH1056894.1"/>
    </source>
</evidence>
<dbReference type="InterPro" id="IPR051168">
    <property type="entry name" value="AASS"/>
</dbReference>
<proteinExistence type="predicted"/>
<keyword evidence="1" id="KW-0560">Oxidoreductase</keyword>
<sequence length="225" mass="25347">MLGNGVLGILSESKNKWERTVPLTPSHCARLLHNWRENASVTRIIVQPSTKRIYHDSLYEDVGCHILDDLSECSLILGIITVPYFLLYILQSLIADTTTQVFLNNWLALSQLDMVLPARALKPSSYVLIKLRWMDNMPLLDKEKKVSLYDYEIIVGDHGKRLLAFGKYAGRAGMIDFLPGLGQLITMREEIASQGLPSRICPVVFEFTDSGNGVGTAYYFHCQPL</sequence>
<dbReference type="Proteomes" id="UP000828251">
    <property type="component" value="Unassembled WGS sequence"/>
</dbReference>
<dbReference type="EMBL" id="JAIQCV010000010">
    <property type="protein sequence ID" value="KAH1056894.1"/>
    <property type="molecule type" value="Genomic_DNA"/>
</dbReference>
<reference evidence="3 4" key="1">
    <citation type="journal article" date="2021" name="Plant Biotechnol. J.">
        <title>Multi-omics assisted identification of the key and species-specific regulatory components of drought-tolerant mechanisms in Gossypium stocksii.</title>
        <authorList>
            <person name="Yu D."/>
            <person name="Ke L."/>
            <person name="Zhang D."/>
            <person name="Wu Y."/>
            <person name="Sun Y."/>
            <person name="Mei J."/>
            <person name="Sun J."/>
            <person name="Sun Y."/>
        </authorList>
    </citation>
    <scope>NUCLEOTIDE SEQUENCE [LARGE SCALE GENOMIC DNA]</scope>
    <source>
        <strain evidence="4">cv. E1</strain>
        <tissue evidence="3">Leaf</tissue>
    </source>
</reference>
<dbReference type="InterPro" id="IPR007886">
    <property type="entry name" value="AlaDH/PNT_N"/>
</dbReference>
<dbReference type="PANTHER" id="PTHR11133">
    <property type="entry name" value="SACCHAROPINE DEHYDROGENASE"/>
    <property type="match status" value="1"/>
</dbReference>
<organism evidence="3 4">
    <name type="scientific">Gossypium stocksii</name>
    <dbReference type="NCBI Taxonomy" id="47602"/>
    <lineage>
        <taxon>Eukaryota</taxon>
        <taxon>Viridiplantae</taxon>
        <taxon>Streptophyta</taxon>
        <taxon>Embryophyta</taxon>
        <taxon>Tracheophyta</taxon>
        <taxon>Spermatophyta</taxon>
        <taxon>Magnoliopsida</taxon>
        <taxon>eudicotyledons</taxon>
        <taxon>Gunneridae</taxon>
        <taxon>Pentapetalae</taxon>
        <taxon>rosids</taxon>
        <taxon>malvids</taxon>
        <taxon>Malvales</taxon>
        <taxon>Malvaceae</taxon>
        <taxon>Malvoideae</taxon>
        <taxon>Gossypium</taxon>
    </lineage>
</organism>
<dbReference type="GO" id="GO:0004753">
    <property type="term" value="F:saccharopine dehydrogenase activity"/>
    <property type="evidence" value="ECO:0007669"/>
    <property type="project" value="TreeGrafter"/>
</dbReference>
<comment type="caution">
    <text evidence="3">The sequence shown here is derived from an EMBL/GenBank/DDBJ whole genome shotgun (WGS) entry which is preliminary data.</text>
</comment>
<dbReference type="AlphaFoldDB" id="A0A9D3UTU8"/>
<dbReference type="Gene3D" id="3.40.50.720">
    <property type="entry name" value="NAD(P)-binding Rossmann-like Domain"/>
    <property type="match status" value="1"/>
</dbReference>
<evidence type="ECO:0000313" key="4">
    <source>
        <dbReference type="Proteomes" id="UP000828251"/>
    </source>
</evidence>